<protein>
    <recommendedName>
        <fullName evidence="1">F-box associated beta-propeller type 1 domain-containing protein</fullName>
    </recommendedName>
</protein>
<evidence type="ECO:0000313" key="3">
    <source>
        <dbReference type="Proteomes" id="UP001237642"/>
    </source>
</evidence>
<reference evidence="2" key="2">
    <citation type="submission" date="2023-05" db="EMBL/GenBank/DDBJ databases">
        <authorList>
            <person name="Schelkunov M.I."/>
        </authorList>
    </citation>
    <scope>NUCLEOTIDE SEQUENCE</scope>
    <source>
        <strain evidence="2">Hsosn_3</strain>
        <tissue evidence="2">Leaf</tissue>
    </source>
</reference>
<gene>
    <name evidence="2" type="ORF">POM88_042011</name>
</gene>
<reference evidence="2" key="1">
    <citation type="submission" date="2023-02" db="EMBL/GenBank/DDBJ databases">
        <title>Genome of toxic invasive species Heracleum sosnowskyi carries increased number of genes despite the absence of recent whole-genome duplications.</title>
        <authorList>
            <person name="Schelkunov M."/>
            <person name="Shtratnikova V."/>
            <person name="Makarenko M."/>
            <person name="Klepikova A."/>
            <person name="Omelchenko D."/>
            <person name="Novikova G."/>
            <person name="Obukhova E."/>
            <person name="Bogdanov V."/>
            <person name="Penin A."/>
            <person name="Logacheva M."/>
        </authorList>
    </citation>
    <scope>NUCLEOTIDE SEQUENCE</scope>
    <source>
        <strain evidence="2">Hsosn_3</strain>
        <tissue evidence="2">Leaf</tissue>
    </source>
</reference>
<dbReference type="InterPro" id="IPR006527">
    <property type="entry name" value="F-box-assoc_dom_typ1"/>
</dbReference>
<proteinExistence type="predicted"/>
<dbReference type="Pfam" id="PF07734">
    <property type="entry name" value="FBA_1"/>
    <property type="match status" value="1"/>
</dbReference>
<keyword evidence="3" id="KW-1185">Reference proteome</keyword>
<name>A0AAD8M8V0_9APIA</name>
<dbReference type="AlphaFoldDB" id="A0AAD8M8V0"/>
<sequence>MVMYFGIPPVYPVADVYSLSTDSWKTTNNNLILVDWLFPTAGLFLNGTAFFSGISADREDIILSYDTDKDAMKMISFPDNGCATDGFELKVFRKSVALFMRNFGGCSSNVRILKEGGTNEVCWETI</sequence>
<evidence type="ECO:0000313" key="2">
    <source>
        <dbReference type="EMBL" id="KAK1366450.1"/>
    </source>
</evidence>
<accession>A0AAD8M8V0</accession>
<evidence type="ECO:0000259" key="1">
    <source>
        <dbReference type="Pfam" id="PF07734"/>
    </source>
</evidence>
<organism evidence="2 3">
    <name type="scientific">Heracleum sosnowskyi</name>
    <dbReference type="NCBI Taxonomy" id="360622"/>
    <lineage>
        <taxon>Eukaryota</taxon>
        <taxon>Viridiplantae</taxon>
        <taxon>Streptophyta</taxon>
        <taxon>Embryophyta</taxon>
        <taxon>Tracheophyta</taxon>
        <taxon>Spermatophyta</taxon>
        <taxon>Magnoliopsida</taxon>
        <taxon>eudicotyledons</taxon>
        <taxon>Gunneridae</taxon>
        <taxon>Pentapetalae</taxon>
        <taxon>asterids</taxon>
        <taxon>campanulids</taxon>
        <taxon>Apiales</taxon>
        <taxon>Apiaceae</taxon>
        <taxon>Apioideae</taxon>
        <taxon>apioid superclade</taxon>
        <taxon>Tordylieae</taxon>
        <taxon>Tordyliinae</taxon>
        <taxon>Heracleum</taxon>
    </lineage>
</organism>
<dbReference type="EMBL" id="JAUIZM010000009">
    <property type="protein sequence ID" value="KAK1366450.1"/>
    <property type="molecule type" value="Genomic_DNA"/>
</dbReference>
<comment type="caution">
    <text evidence="2">The sequence shown here is derived from an EMBL/GenBank/DDBJ whole genome shotgun (WGS) entry which is preliminary data.</text>
</comment>
<feature type="domain" description="F-box associated beta-propeller type 1" evidence="1">
    <location>
        <begin position="15"/>
        <end position="124"/>
    </location>
</feature>
<dbReference type="Proteomes" id="UP001237642">
    <property type="component" value="Unassembled WGS sequence"/>
</dbReference>